<evidence type="ECO:0000313" key="3">
    <source>
        <dbReference type="Proteomes" id="UP000768462"/>
    </source>
</evidence>
<reference evidence="2" key="1">
    <citation type="submission" date="2019-04" db="EMBL/GenBank/DDBJ databases">
        <title>Evolution of Biomass-Degrading Anaerobic Consortia Revealed by Metagenomics.</title>
        <authorList>
            <person name="Peng X."/>
        </authorList>
    </citation>
    <scope>NUCLEOTIDE SEQUENCE</scope>
    <source>
        <strain evidence="2">SIG254</strain>
    </source>
</reference>
<organism evidence="2 3">
    <name type="scientific">Clostridium sulfidigenes</name>
    <dbReference type="NCBI Taxonomy" id="318464"/>
    <lineage>
        <taxon>Bacteria</taxon>
        <taxon>Bacillati</taxon>
        <taxon>Bacillota</taxon>
        <taxon>Clostridia</taxon>
        <taxon>Eubacteriales</taxon>
        <taxon>Clostridiaceae</taxon>
        <taxon>Clostridium</taxon>
    </lineage>
</organism>
<proteinExistence type="predicted"/>
<accession>A0A927W9E9</accession>
<gene>
    <name evidence="2" type="ORF">E7215_02900</name>
</gene>
<evidence type="ECO:0000259" key="1">
    <source>
        <dbReference type="Pfam" id="PF21522"/>
    </source>
</evidence>
<dbReference type="AlphaFoldDB" id="A0A927W9E9"/>
<dbReference type="SUPFAM" id="SSF53067">
    <property type="entry name" value="Actin-like ATPase domain"/>
    <property type="match status" value="1"/>
</dbReference>
<dbReference type="Pfam" id="PF21522">
    <property type="entry name" value="MreB-like_C"/>
    <property type="match status" value="1"/>
</dbReference>
<dbReference type="Gene3D" id="3.30.420.40">
    <property type="match status" value="2"/>
</dbReference>
<comment type="caution">
    <text evidence="2">The sequence shown here is derived from an EMBL/GenBank/DDBJ whole genome shotgun (WGS) entry which is preliminary data.</text>
</comment>
<dbReference type="EMBL" id="SVCM01000032">
    <property type="protein sequence ID" value="MBE6059110.1"/>
    <property type="molecule type" value="Genomic_DNA"/>
</dbReference>
<dbReference type="InterPro" id="IPR043129">
    <property type="entry name" value="ATPase_NBD"/>
</dbReference>
<sequence length="176" mass="19934">MVSLEKIVISEFKVYPEGIGAYYSLSTNEDVIIVDIGGRTTDIAYICDKKHHTSSTVAVGTLNIYKSICDRLNGEHSLDLDLQMVDRIIRRASFKVDNKEVDLRFITEILKENFMKIKQDLDFKFPARTERIILVGGGAKLFSRAFAKRYSNFGIADNPLYANAIGFKKVGESLWQ</sequence>
<evidence type="ECO:0000313" key="2">
    <source>
        <dbReference type="EMBL" id="MBE6059110.1"/>
    </source>
</evidence>
<feature type="domain" description="Actin homologue MreB-like C-terminal" evidence="1">
    <location>
        <begin position="33"/>
        <end position="146"/>
    </location>
</feature>
<dbReference type="Proteomes" id="UP000768462">
    <property type="component" value="Unassembled WGS sequence"/>
</dbReference>
<dbReference type="InterPro" id="IPR049067">
    <property type="entry name" value="MreB-like_C"/>
</dbReference>
<name>A0A927W9E9_9CLOT</name>
<protein>
    <submittedName>
        <fullName evidence="2">ParM/StbA family protein</fullName>
    </submittedName>
</protein>